<dbReference type="AlphaFoldDB" id="M5RM64"/>
<name>M5RM64_9BACT</name>
<sequence>MIASTASPSHRRLCLLGVGNGNDVDLEVLANHFDEICLVDLDEASLRQCVDGLSVTAANRTKMRGRVDLSCVLSQLDSLHGNVAVPGQTLDDLVSMARDLPPKIDLGRWDVVVSTCLLSQLIDSVFIAVGPTHPRSTELALAVRDGHLAQLEAVVCEGGKTLLITDFVSSDTLPQLRDVASDSLQSLVHQAVANRNFFTGLNPAVLLQQMRKGQVSVKAYPAWRWVLGPRCFAVCAVETASGGLITG</sequence>
<reference evidence="1 2" key="1">
    <citation type="journal article" date="2013" name="Mar. Genomics">
        <title>Expression of sulfatases in Rhodopirellula baltica and the diversity of sulfatases in the genus Rhodopirellula.</title>
        <authorList>
            <person name="Wegner C.E."/>
            <person name="Richter-Heitmann T."/>
            <person name="Klindworth A."/>
            <person name="Klockow C."/>
            <person name="Richter M."/>
            <person name="Achstetter T."/>
            <person name="Glockner F.O."/>
            <person name="Harder J."/>
        </authorList>
    </citation>
    <scope>NUCLEOTIDE SEQUENCE [LARGE SCALE GENOMIC DNA]</scope>
    <source>
        <strain evidence="1 2">SM1</strain>
    </source>
</reference>
<accession>M5RM64</accession>
<evidence type="ECO:0000313" key="2">
    <source>
        <dbReference type="Proteomes" id="UP000011991"/>
    </source>
</evidence>
<comment type="caution">
    <text evidence="1">The sequence shown here is derived from an EMBL/GenBank/DDBJ whole genome shotgun (WGS) entry which is preliminary data.</text>
</comment>
<dbReference type="EMBL" id="ANOG01000377">
    <property type="protein sequence ID" value="EMI20390.1"/>
    <property type="molecule type" value="Genomic_DNA"/>
</dbReference>
<evidence type="ECO:0000313" key="1">
    <source>
        <dbReference type="EMBL" id="EMI20390.1"/>
    </source>
</evidence>
<organism evidence="1 2">
    <name type="scientific">Rhodopirellula maiorica SM1</name>
    <dbReference type="NCBI Taxonomy" id="1265738"/>
    <lineage>
        <taxon>Bacteria</taxon>
        <taxon>Pseudomonadati</taxon>
        <taxon>Planctomycetota</taxon>
        <taxon>Planctomycetia</taxon>
        <taxon>Pirellulales</taxon>
        <taxon>Pirellulaceae</taxon>
        <taxon>Novipirellula</taxon>
    </lineage>
</organism>
<dbReference type="Proteomes" id="UP000011991">
    <property type="component" value="Unassembled WGS sequence"/>
</dbReference>
<protein>
    <submittedName>
        <fullName evidence="1">Uncharacterized protein</fullName>
    </submittedName>
</protein>
<gene>
    <name evidence="1" type="ORF">RMSM_02672</name>
</gene>
<dbReference type="PATRIC" id="fig|1265738.3.peg.2689"/>
<keyword evidence="2" id="KW-1185">Reference proteome</keyword>
<proteinExistence type="predicted"/>